<dbReference type="EMBL" id="QUTB01007374">
    <property type="protein sequence ID" value="RHY46212.1"/>
    <property type="molecule type" value="Genomic_DNA"/>
</dbReference>
<dbReference type="PANTHER" id="PTHR38894:SF1">
    <property type="entry name" value="TRANSMEMBRANE PROTEIN"/>
    <property type="match status" value="1"/>
</dbReference>
<evidence type="ECO:0000313" key="14">
    <source>
        <dbReference type="Proteomes" id="UP000265716"/>
    </source>
</evidence>
<dbReference type="EMBL" id="QUTC01012579">
    <property type="protein sequence ID" value="RHY36332.1"/>
    <property type="molecule type" value="Genomic_DNA"/>
</dbReference>
<dbReference type="Proteomes" id="UP000265427">
    <property type="component" value="Unassembled WGS sequence"/>
</dbReference>
<dbReference type="EMBL" id="QUTG01007416">
    <property type="protein sequence ID" value="RHY82664.1"/>
    <property type="molecule type" value="Genomic_DNA"/>
</dbReference>
<dbReference type="Pfam" id="PF08507">
    <property type="entry name" value="COPI_assoc"/>
    <property type="match status" value="1"/>
</dbReference>
<keyword evidence="4 5" id="KW-0472">Membrane</keyword>
<evidence type="ECO:0000313" key="8">
    <source>
        <dbReference type="EMBL" id="RHY36332.1"/>
    </source>
</evidence>
<evidence type="ECO:0000313" key="9">
    <source>
        <dbReference type="EMBL" id="RHY46212.1"/>
    </source>
</evidence>
<dbReference type="InterPro" id="IPR013714">
    <property type="entry name" value="Golgi_TVP15"/>
</dbReference>
<keyword evidence="3 5" id="KW-1133">Transmembrane helix</keyword>
<evidence type="ECO:0000313" key="17">
    <source>
        <dbReference type="Proteomes" id="UP000283543"/>
    </source>
</evidence>
<evidence type="ECO:0000313" key="19">
    <source>
        <dbReference type="Proteomes" id="UP000285712"/>
    </source>
</evidence>
<evidence type="ECO:0008006" key="20">
    <source>
        <dbReference type="Google" id="ProtNLM"/>
    </source>
</evidence>
<dbReference type="VEuPathDB" id="FungiDB:H257_18276"/>
<evidence type="ECO:0000313" key="15">
    <source>
        <dbReference type="Proteomes" id="UP000266239"/>
    </source>
</evidence>
<keyword evidence="2 5" id="KW-0812">Transmembrane</keyword>
<feature type="transmembrane region" description="Helical" evidence="5">
    <location>
        <begin position="41"/>
        <end position="60"/>
    </location>
</feature>
<evidence type="ECO:0000313" key="16">
    <source>
        <dbReference type="Proteomes" id="UP000275652"/>
    </source>
</evidence>
<evidence type="ECO:0000256" key="5">
    <source>
        <dbReference type="SAM" id="Phobius"/>
    </source>
</evidence>
<dbReference type="Proteomes" id="UP000266239">
    <property type="component" value="Unassembled WGS sequence"/>
</dbReference>
<dbReference type="EMBL" id="QUTA01008353">
    <property type="protein sequence ID" value="RHY03947.1"/>
    <property type="molecule type" value="Genomic_DNA"/>
</dbReference>
<sequence length="160" mass="17629">MAWPRASAATVGLLNLVIAVLQVLAGVNGFLSIPDLVTLHLAPIFISAYAILFALPLFLYECKFKRFHRILRRQMGFIFHFYGRCAYLVFIAFMDVGIPGGLGMIIAVLIGVNLVFMLSLRCCGVPLDETRPLIAGQPHDTYNATVMSPQNVVKVAKFLS</sequence>
<evidence type="ECO:0000256" key="2">
    <source>
        <dbReference type="ARBA" id="ARBA00022692"/>
    </source>
</evidence>
<name>A0A397AE74_APHAT</name>
<gene>
    <name evidence="7" type="ORF">DYB25_001193</name>
    <name evidence="12" type="ORF">DYB28_003426</name>
    <name evidence="9" type="ORF">DYB34_010482</name>
    <name evidence="10" type="ORF">DYB35_006847</name>
    <name evidence="6" type="ORF">DYB36_005357</name>
    <name evidence="11" type="ORF">DYB37_006204</name>
    <name evidence="8" type="ORF">DYB38_010003</name>
</gene>
<evidence type="ECO:0000313" key="11">
    <source>
        <dbReference type="EMBL" id="RHZ06762.1"/>
    </source>
</evidence>
<evidence type="ECO:0000313" key="7">
    <source>
        <dbReference type="EMBL" id="RHY03947.1"/>
    </source>
</evidence>
<feature type="transmembrane region" description="Helical" evidence="5">
    <location>
        <begin position="81"/>
        <end position="98"/>
    </location>
</feature>
<evidence type="ECO:0000256" key="3">
    <source>
        <dbReference type="ARBA" id="ARBA00022989"/>
    </source>
</evidence>
<evidence type="ECO:0000256" key="1">
    <source>
        <dbReference type="ARBA" id="ARBA00004141"/>
    </source>
</evidence>
<dbReference type="EMBL" id="QUTH01006592">
    <property type="protein sequence ID" value="RHZ06762.1"/>
    <property type="molecule type" value="Genomic_DNA"/>
</dbReference>
<evidence type="ECO:0000313" key="12">
    <source>
        <dbReference type="EMBL" id="RLO08216.1"/>
    </source>
</evidence>
<dbReference type="GO" id="GO:0016020">
    <property type="term" value="C:membrane"/>
    <property type="evidence" value="ECO:0007669"/>
    <property type="project" value="UniProtKB-SubCell"/>
</dbReference>
<evidence type="ECO:0000313" key="10">
    <source>
        <dbReference type="EMBL" id="RHY82664.1"/>
    </source>
</evidence>
<evidence type="ECO:0000313" key="18">
    <source>
        <dbReference type="Proteomes" id="UP000285430"/>
    </source>
</evidence>
<dbReference type="Proteomes" id="UP000265716">
    <property type="component" value="Unassembled WGS sequence"/>
</dbReference>
<comment type="subcellular location">
    <subcellularLocation>
        <location evidence="1">Membrane</location>
        <topology evidence="1">Multi-pass membrane protein</topology>
    </subcellularLocation>
</comment>
<dbReference type="EMBL" id="QUSZ01007327">
    <property type="protein sequence ID" value="RHY02883.1"/>
    <property type="molecule type" value="Genomic_DNA"/>
</dbReference>
<evidence type="ECO:0000256" key="4">
    <source>
        <dbReference type="ARBA" id="ARBA00023136"/>
    </source>
</evidence>
<reference evidence="12 16" key="1">
    <citation type="journal article" date="2018" name="J. Invertebr. Pathol.">
        <title>New genotyping method for the causative agent of crayfish plague (Aphanomyces astaci) based on whole genome data.</title>
        <authorList>
            <person name="Minardi D."/>
            <person name="Studholme D.J."/>
            <person name="van der Giezen M."/>
            <person name="Pretto T."/>
            <person name="Oidtmann B."/>
        </authorList>
    </citation>
    <scope>NUCLEOTIDE SEQUENCE [LARGE SCALE GENOMIC DNA]</scope>
    <source>
        <strain evidence="12 16">KB13</strain>
    </source>
</reference>
<dbReference type="PANTHER" id="PTHR38894">
    <property type="entry name" value="TRANSMEMBRANE PROTEIN"/>
    <property type="match status" value="1"/>
</dbReference>
<dbReference type="Proteomes" id="UP000285430">
    <property type="component" value="Unassembled WGS sequence"/>
</dbReference>
<feature type="transmembrane region" description="Helical" evidence="5">
    <location>
        <begin position="104"/>
        <end position="123"/>
    </location>
</feature>
<proteinExistence type="predicted"/>
<dbReference type="AlphaFoldDB" id="A0A397AE74"/>
<reference evidence="13 14" key="2">
    <citation type="submission" date="2018-08" db="EMBL/GenBank/DDBJ databases">
        <title>Aphanomyces genome sequencing and annotation.</title>
        <authorList>
            <person name="Minardi D."/>
            <person name="Oidtmann B."/>
            <person name="Van Der Giezen M."/>
            <person name="Studholme D.J."/>
        </authorList>
    </citation>
    <scope>NUCLEOTIDE SEQUENCE [LARGE SCALE GENOMIC DNA]</scope>
    <source>
        <strain evidence="11 18">Da</strain>
        <strain evidence="6 13">Kv</strain>
        <strain evidence="8 14">SA</strain>
        <strain evidence="9 17">Si</strain>
        <strain evidence="10 19">Sv</strain>
        <strain evidence="7 15">Yx</strain>
    </source>
</reference>
<evidence type="ECO:0000313" key="6">
    <source>
        <dbReference type="EMBL" id="RHY02883.1"/>
    </source>
</evidence>
<dbReference type="Proteomes" id="UP000275652">
    <property type="component" value="Unassembled WGS sequence"/>
</dbReference>
<evidence type="ECO:0000313" key="13">
    <source>
        <dbReference type="Proteomes" id="UP000265427"/>
    </source>
</evidence>
<protein>
    <recommendedName>
        <fullName evidence="20">COPI associated protein</fullName>
    </recommendedName>
</protein>
<accession>A0A397AE74</accession>
<dbReference type="Proteomes" id="UP000285712">
    <property type="component" value="Unassembled WGS sequence"/>
</dbReference>
<comment type="caution">
    <text evidence="7">The sequence shown here is derived from an EMBL/GenBank/DDBJ whole genome shotgun (WGS) entry which is preliminary data.</text>
</comment>
<organism evidence="7 15">
    <name type="scientific">Aphanomyces astaci</name>
    <name type="common">Crayfish plague agent</name>
    <dbReference type="NCBI Taxonomy" id="112090"/>
    <lineage>
        <taxon>Eukaryota</taxon>
        <taxon>Sar</taxon>
        <taxon>Stramenopiles</taxon>
        <taxon>Oomycota</taxon>
        <taxon>Saprolegniomycetes</taxon>
        <taxon>Saprolegniales</taxon>
        <taxon>Verrucalvaceae</taxon>
        <taxon>Aphanomyces</taxon>
    </lineage>
</organism>
<dbReference type="EMBL" id="QUTI01022056">
    <property type="protein sequence ID" value="RLO08216.1"/>
    <property type="molecule type" value="Genomic_DNA"/>
</dbReference>
<dbReference type="Proteomes" id="UP000283543">
    <property type="component" value="Unassembled WGS sequence"/>
</dbReference>